<dbReference type="STRING" id="1432562.WN59_11675"/>
<evidence type="ECO:0000313" key="10">
    <source>
        <dbReference type="Proteomes" id="UP000034287"/>
    </source>
</evidence>
<dbReference type="EMBL" id="LAYZ01000025">
    <property type="protein sequence ID" value="KKK33402.1"/>
    <property type="molecule type" value="Genomic_DNA"/>
</dbReference>
<comment type="catalytic activity">
    <reaction evidence="4 7">
        <text>uridine(38/39/40) in tRNA = pseudouridine(38/39/40) in tRNA</text>
        <dbReference type="Rhea" id="RHEA:22376"/>
        <dbReference type="Rhea" id="RHEA-COMP:10085"/>
        <dbReference type="Rhea" id="RHEA-COMP:10087"/>
        <dbReference type="ChEBI" id="CHEBI:65314"/>
        <dbReference type="ChEBI" id="CHEBI:65315"/>
        <dbReference type="EC" id="5.4.99.12"/>
    </reaction>
</comment>
<comment type="caution">
    <text evidence="4">Lacks conserved residue(s) required for the propagation of feature annotation.</text>
</comment>
<feature type="domain" description="Pseudouridine synthase I TruA alpha/beta" evidence="8">
    <location>
        <begin position="8"/>
        <end position="102"/>
    </location>
</feature>
<gene>
    <name evidence="4" type="primary">truA</name>
    <name evidence="9" type="ORF">WN59_11675</name>
</gene>
<feature type="domain" description="Pseudouridine synthase I TruA alpha/beta" evidence="8">
    <location>
        <begin position="143"/>
        <end position="241"/>
    </location>
</feature>
<dbReference type="OrthoDB" id="9811823at2"/>
<dbReference type="FunFam" id="3.30.70.580:FF:000001">
    <property type="entry name" value="tRNA pseudouridine synthase A"/>
    <property type="match status" value="1"/>
</dbReference>
<dbReference type="CDD" id="cd02570">
    <property type="entry name" value="PseudoU_synth_EcTruA"/>
    <property type="match status" value="1"/>
</dbReference>
<dbReference type="Gene3D" id="3.30.70.660">
    <property type="entry name" value="Pseudouridine synthase I, catalytic domain, C-terminal subdomain"/>
    <property type="match status" value="1"/>
</dbReference>
<comment type="similarity">
    <text evidence="1 4 7">Belongs to the tRNA pseudouridine synthase TruA family.</text>
</comment>
<keyword evidence="2 4" id="KW-0819">tRNA processing</keyword>
<keyword evidence="10" id="KW-1185">Reference proteome</keyword>
<dbReference type="GO" id="GO:0003723">
    <property type="term" value="F:RNA binding"/>
    <property type="evidence" value="ECO:0007669"/>
    <property type="project" value="InterPro"/>
</dbReference>
<dbReference type="PATRIC" id="fig|1432562.3.peg.2331"/>
<dbReference type="InterPro" id="IPR020094">
    <property type="entry name" value="TruA/RsuA/RluB/E/F_N"/>
</dbReference>
<dbReference type="Proteomes" id="UP000034287">
    <property type="component" value="Unassembled WGS sequence"/>
</dbReference>
<dbReference type="GO" id="GO:0031119">
    <property type="term" value="P:tRNA pseudouridine synthesis"/>
    <property type="evidence" value="ECO:0007669"/>
    <property type="project" value="UniProtKB-UniRule"/>
</dbReference>
<dbReference type="InterPro" id="IPR020095">
    <property type="entry name" value="PsdUridine_synth_TruA_C"/>
</dbReference>
<evidence type="ECO:0000256" key="2">
    <source>
        <dbReference type="ARBA" id="ARBA00022694"/>
    </source>
</evidence>
<evidence type="ECO:0000259" key="8">
    <source>
        <dbReference type="Pfam" id="PF01416"/>
    </source>
</evidence>
<evidence type="ECO:0000256" key="6">
    <source>
        <dbReference type="PIRSR" id="PIRSR001430-2"/>
    </source>
</evidence>
<dbReference type="PIRSF" id="PIRSF001430">
    <property type="entry name" value="tRNA_psdUrid_synth"/>
    <property type="match status" value="1"/>
</dbReference>
<evidence type="ECO:0000256" key="5">
    <source>
        <dbReference type="PIRSR" id="PIRSR001430-1"/>
    </source>
</evidence>
<evidence type="ECO:0000256" key="1">
    <source>
        <dbReference type="ARBA" id="ARBA00009375"/>
    </source>
</evidence>
<evidence type="ECO:0000256" key="3">
    <source>
        <dbReference type="ARBA" id="ARBA00023235"/>
    </source>
</evidence>
<evidence type="ECO:0000256" key="7">
    <source>
        <dbReference type="RuleBase" id="RU003792"/>
    </source>
</evidence>
<protein>
    <recommendedName>
        <fullName evidence="4">tRNA pseudouridine synthase A</fullName>
        <ecNumber evidence="4">5.4.99.12</ecNumber>
    </recommendedName>
    <alternativeName>
        <fullName evidence="4">tRNA pseudouridine(38-40) synthase</fullName>
    </alternativeName>
    <alternativeName>
        <fullName evidence="4">tRNA pseudouridylate synthase I</fullName>
    </alternativeName>
    <alternativeName>
        <fullName evidence="4">tRNA-uridine isomerase I</fullName>
    </alternativeName>
</protein>
<name>A0A0M2SKM5_9STAP</name>
<proteinExistence type="inferred from homology"/>
<comment type="function">
    <text evidence="4">Formation of pseudouridine at positions 38, 39 and 40 in the anticodon stem and loop of transfer RNAs.</text>
</comment>
<organism evidence="9 10">
    <name type="scientific">Salinicoccus sediminis</name>
    <dbReference type="NCBI Taxonomy" id="1432562"/>
    <lineage>
        <taxon>Bacteria</taxon>
        <taxon>Bacillati</taxon>
        <taxon>Bacillota</taxon>
        <taxon>Bacilli</taxon>
        <taxon>Bacillales</taxon>
        <taxon>Staphylococcaceae</taxon>
        <taxon>Salinicoccus</taxon>
    </lineage>
</organism>
<accession>A0A0M2SKM5</accession>
<dbReference type="Pfam" id="PF01416">
    <property type="entry name" value="PseudoU_synth_1"/>
    <property type="match status" value="2"/>
</dbReference>
<keyword evidence="3 4" id="KW-0413">Isomerase</keyword>
<dbReference type="HAMAP" id="MF_00171">
    <property type="entry name" value="TruA"/>
    <property type="match status" value="1"/>
</dbReference>
<dbReference type="EC" id="5.4.99.12" evidence="4"/>
<evidence type="ECO:0000313" key="9">
    <source>
        <dbReference type="EMBL" id="KKK33402.1"/>
    </source>
</evidence>
<dbReference type="GO" id="GO:0160147">
    <property type="term" value="F:tRNA pseudouridine(38-40) synthase activity"/>
    <property type="evidence" value="ECO:0007669"/>
    <property type="project" value="UniProtKB-EC"/>
</dbReference>
<dbReference type="AlphaFoldDB" id="A0A0M2SKM5"/>
<dbReference type="PANTHER" id="PTHR11142:SF0">
    <property type="entry name" value="TRNA PSEUDOURIDINE SYNTHASE-LIKE 1"/>
    <property type="match status" value="1"/>
</dbReference>
<reference evidence="9 10" key="1">
    <citation type="submission" date="2015-04" db="EMBL/GenBank/DDBJ databases">
        <title>Taxonomic description and genome sequence of Salinicoccus sediminis sp. nov., a novel hyper halotolerant bacterium isolated from marine sediment.</title>
        <authorList>
            <person name="Mathan Kumar R."/>
            <person name="Kaur G."/>
            <person name="Kumar N."/>
            <person name="Kumar A."/>
            <person name="Singh N.K."/>
            <person name="Kaur N."/>
            <person name="Mayilraj S."/>
        </authorList>
    </citation>
    <scope>NUCLEOTIDE SEQUENCE [LARGE SCALE GENOMIC DNA]</scope>
    <source>
        <strain evidence="9 10">SV-16</strain>
    </source>
</reference>
<comment type="caution">
    <text evidence="9">The sequence shown here is derived from an EMBL/GenBank/DDBJ whole genome shotgun (WGS) entry which is preliminary data.</text>
</comment>
<dbReference type="InterPro" id="IPR001406">
    <property type="entry name" value="PsdUridine_synth_TruA"/>
</dbReference>
<comment type="subunit">
    <text evidence="4">Homodimer.</text>
</comment>
<dbReference type="NCBIfam" id="TIGR00071">
    <property type="entry name" value="hisT_truA"/>
    <property type="match status" value="1"/>
</dbReference>
<feature type="active site" description="Nucleophile" evidence="4 5">
    <location>
        <position position="51"/>
    </location>
</feature>
<feature type="binding site" evidence="4 6">
    <location>
        <position position="109"/>
    </location>
    <ligand>
        <name>substrate</name>
    </ligand>
</feature>
<dbReference type="SUPFAM" id="SSF55120">
    <property type="entry name" value="Pseudouridine synthase"/>
    <property type="match status" value="1"/>
</dbReference>
<dbReference type="RefSeq" id="WP_046517484.1">
    <property type="nucleotide sequence ID" value="NZ_LAYZ01000025.1"/>
</dbReference>
<dbReference type="Gene3D" id="3.30.70.580">
    <property type="entry name" value="Pseudouridine synthase I, catalytic domain, N-terminal subdomain"/>
    <property type="match status" value="1"/>
</dbReference>
<evidence type="ECO:0000256" key="4">
    <source>
        <dbReference type="HAMAP-Rule" id="MF_00171"/>
    </source>
</evidence>
<dbReference type="InterPro" id="IPR020097">
    <property type="entry name" value="PsdUridine_synth_TruA_a/b_dom"/>
</dbReference>
<sequence length="262" mass="30953">MRYLVKVSYNGSRFHGFQYQKDARTVQDEIEQVLRRMHKEFVRIHPASRTDAGVHAIEQYFHFDSHIGIPEDKWKFALNSGLPKDILVREVTEISDEYHVRYHSKGKAYRYRIYQGRDRNPFQDGLKVFYPHALDERRMRETMQYFIGTHDFTSFSSAKSEIEYKVRHIHRFDLVRTEDGFDFVIIGSGFLYNMVRILVAYVLEVGQGRWDGTKTPEILGARDRKLVPKTAPAEGLYLERVFLDEKALAETLQQMKNNLEKH</sequence>
<dbReference type="PANTHER" id="PTHR11142">
    <property type="entry name" value="PSEUDOURIDYLATE SYNTHASE"/>
    <property type="match status" value="1"/>
</dbReference>
<dbReference type="InterPro" id="IPR020103">
    <property type="entry name" value="PsdUridine_synth_cat_dom_sf"/>
</dbReference>